<dbReference type="Proteomes" id="UP000269226">
    <property type="component" value="Chromosome"/>
</dbReference>
<evidence type="ECO:0000259" key="5">
    <source>
        <dbReference type="Pfam" id="PF00905"/>
    </source>
</evidence>
<dbReference type="InterPro" id="IPR036138">
    <property type="entry name" value="PBP_dimer_sf"/>
</dbReference>
<keyword evidence="4" id="KW-1133">Transmembrane helix</keyword>
<dbReference type="GO" id="GO:0046677">
    <property type="term" value="P:response to antibiotic"/>
    <property type="evidence" value="ECO:0007669"/>
    <property type="project" value="InterPro"/>
</dbReference>
<dbReference type="GO" id="GO:0005886">
    <property type="term" value="C:plasma membrane"/>
    <property type="evidence" value="ECO:0007669"/>
    <property type="project" value="UniProtKB-SubCell"/>
</dbReference>
<dbReference type="PANTHER" id="PTHR30627:SF25">
    <property type="entry name" value="PENICILLIN-BINDING PROTEIN 3"/>
    <property type="match status" value="1"/>
</dbReference>
<dbReference type="GO" id="GO:0071555">
    <property type="term" value="P:cell wall organization"/>
    <property type="evidence" value="ECO:0007669"/>
    <property type="project" value="TreeGrafter"/>
</dbReference>
<dbReference type="PANTHER" id="PTHR30627">
    <property type="entry name" value="PEPTIDOGLYCAN D,D-TRANSPEPTIDASE"/>
    <property type="match status" value="1"/>
</dbReference>
<comment type="similarity">
    <text evidence="2">Belongs to the transpeptidase family.</text>
</comment>
<dbReference type="InterPro" id="IPR001460">
    <property type="entry name" value="PCN-bd_Tpept"/>
</dbReference>
<evidence type="ECO:0000313" key="9">
    <source>
        <dbReference type="Proteomes" id="UP000269226"/>
    </source>
</evidence>
<dbReference type="GO" id="GO:0071972">
    <property type="term" value="F:peptidoglycan L,D-transpeptidase activity"/>
    <property type="evidence" value="ECO:0007669"/>
    <property type="project" value="TreeGrafter"/>
</dbReference>
<evidence type="ECO:0000313" key="8">
    <source>
        <dbReference type="EMBL" id="BBC60804.1"/>
    </source>
</evidence>
<proteinExistence type="inferred from homology"/>
<dbReference type="Gene3D" id="3.90.1310.10">
    <property type="entry name" value="Penicillin-binding protein 2a (Domain 2)"/>
    <property type="match status" value="1"/>
</dbReference>
<dbReference type="RefSeq" id="WP_015694803.1">
    <property type="nucleotide sequence ID" value="NZ_AP018492.1"/>
</dbReference>
<evidence type="ECO:0000259" key="6">
    <source>
        <dbReference type="Pfam" id="PF03717"/>
    </source>
</evidence>
<sequence>MEMRRQPKNNHKQSIILGIMIGVIILGIGGYFAYNSWQQKQEQQAAEKVASNFLQAIKKQKFNQLAKFLQEESLSKNGYTVQSVQKKYQTIFTGIQAQDIKSQNISIAKKNNQQYTLNYTLEMSTPLGKLSNLNYQATLKKIGKNYLIEWTPTLIFPKMEKNDKVSIQTNEAERGKIVDRNDNDLAVNQELDQVGIVPGKLGENEQQKEETIKKIGQQFHFSDDEINKKLAQSWVQSDSFVPLTISDSPVNELPQGTMIQKTKVHYYPLKEAAAQLIGYTGQVTAEEIKNDPSLASEGMVGKTGLEKYYDKQLRGQSGGTLMITDEKNNEKTILQKTKKQDGQTLHLTIDQTAQKQAFSIFDNKPGSAIITSPQQGDLLAVVSSPSYDPNKMVAGISSSDYDAYLKDKNSPFMARYATRYAPGSTFKTITGAIGLDANTLKPNESLPISGLKWQKNHDWGDYYVTRVKADPLVDLKTALVHSDNIYFAQQTLRMGKKTFKNGLDKFIFGEDLKLPFEMQPAQISNHNLDSEILLADTGYGQGQLLLSPIQQATVFSVFQNNGSLVYPKLKLDQPRKIKANVISKSSANLIADDLLGSVEDETGYVHNMYNPAFSLAAKTGTAEIKNKQDTLGTENSFLLTMDRSNNKFLTVIMTEDSRKNNTPVNIGKPLIDYLEANIK</sequence>
<dbReference type="InterPro" id="IPR005311">
    <property type="entry name" value="PBP_dimer"/>
</dbReference>
<dbReference type="Gene3D" id="3.10.450.100">
    <property type="entry name" value="NTF2-like, domain 1"/>
    <property type="match status" value="1"/>
</dbReference>
<dbReference type="Gene3D" id="3.40.710.10">
    <property type="entry name" value="DD-peptidase/beta-lactamase superfamily"/>
    <property type="match status" value="1"/>
</dbReference>
<dbReference type="SUPFAM" id="SSF54427">
    <property type="entry name" value="NTF2-like"/>
    <property type="match status" value="1"/>
</dbReference>
<dbReference type="GO" id="GO:0008658">
    <property type="term" value="F:penicillin binding"/>
    <property type="evidence" value="ECO:0007669"/>
    <property type="project" value="InterPro"/>
</dbReference>
<gene>
    <name evidence="8" type="ORF">DAT561_0685</name>
</gene>
<evidence type="ECO:0000256" key="4">
    <source>
        <dbReference type="SAM" id="Phobius"/>
    </source>
</evidence>
<comment type="subcellular location">
    <subcellularLocation>
        <location evidence="1">Cell membrane</location>
        <topology evidence="1">Single-pass membrane protein</topology>
    </subcellularLocation>
</comment>
<dbReference type="AlphaFoldDB" id="A0A2Z5Y1Z0"/>
<dbReference type="EMBL" id="AP018492">
    <property type="protein sequence ID" value="BBC60804.1"/>
    <property type="molecule type" value="Genomic_DNA"/>
</dbReference>
<evidence type="ECO:0000256" key="1">
    <source>
        <dbReference type="ARBA" id="ARBA00004162"/>
    </source>
</evidence>
<feature type="domain" description="Penicillin-binding protein dimerisation" evidence="6">
    <location>
        <begin position="170"/>
        <end position="330"/>
    </location>
</feature>
<dbReference type="InterPro" id="IPR032710">
    <property type="entry name" value="NTF2-like_dom_sf"/>
</dbReference>
<feature type="domain" description="Penicillin-binding protein transpeptidase" evidence="5">
    <location>
        <begin position="366"/>
        <end position="658"/>
    </location>
</feature>
<dbReference type="Pfam" id="PF05223">
    <property type="entry name" value="MecA_N"/>
    <property type="match status" value="1"/>
</dbReference>
<dbReference type="InterPro" id="IPR007887">
    <property type="entry name" value="MecA_N"/>
</dbReference>
<dbReference type="SUPFAM" id="SSF56519">
    <property type="entry name" value="Penicillin binding protein dimerisation domain"/>
    <property type="match status" value="1"/>
</dbReference>
<evidence type="ECO:0000256" key="2">
    <source>
        <dbReference type="ARBA" id="ARBA00007171"/>
    </source>
</evidence>
<keyword evidence="4" id="KW-0812">Transmembrane</keyword>
<dbReference type="GeneID" id="57043241"/>
<dbReference type="Pfam" id="PF03717">
    <property type="entry name" value="PBP_dimer"/>
    <property type="match status" value="1"/>
</dbReference>
<organism evidence="8 9">
    <name type="scientific">Melissococcus plutonius</name>
    <dbReference type="NCBI Taxonomy" id="33970"/>
    <lineage>
        <taxon>Bacteria</taxon>
        <taxon>Bacillati</taxon>
        <taxon>Bacillota</taxon>
        <taxon>Bacilli</taxon>
        <taxon>Lactobacillales</taxon>
        <taxon>Enterococcaceae</taxon>
        <taxon>Melissococcus</taxon>
    </lineage>
</organism>
<dbReference type="InterPro" id="IPR050515">
    <property type="entry name" value="Beta-lactam/transpept"/>
</dbReference>
<feature type="domain" description="NTF2-like N-terminal transpeptidase" evidence="7">
    <location>
        <begin position="46"/>
        <end position="163"/>
    </location>
</feature>
<feature type="transmembrane region" description="Helical" evidence="4">
    <location>
        <begin position="15"/>
        <end position="34"/>
    </location>
</feature>
<protein>
    <submittedName>
        <fullName evidence="8">Penicillin-binding protein 3</fullName>
    </submittedName>
</protein>
<dbReference type="Pfam" id="PF00905">
    <property type="entry name" value="Transpeptidase"/>
    <property type="match status" value="1"/>
</dbReference>
<keyword evidence="3 4" id="KW-0472">Membrane</keyword>
<dbReference type="SUPFAM" id="SSF56601">
    <property type="entry name" value="beta-lactamase/transpeptidase-like"/>
    <property type="match status" value="1"/>
</dbReference>
<accession>A0A2Z5Y1Z0</accession>
<evidence type="ECO:0000256" key="3">
    <source>
        <dbReference type="ARBA" id="ARBA00023136"/>
    </source>
</evidence>
<name>A0A2Z5Y1Z0_9ENTE</name>
<dbReference type="InterPro" id="IPR012338">
    <property type="entry name" value="Beta-lactam/transpept-like"/>
</dbReference>
<evidence type="ECO:0000259" key="7">
    <source>
        <dbReference type="Pfam" id="PF05223"/>
    </source>
</evidence>
<dbReference type="Gene3D" id="3.30.1390.30">
    <property type="entry name" value="Penicillin-binding protein 2a, domain 3"/>
    <property type="match status" value="1"/>
</dbReference>
<reference evidence="8 9" key="1">
    <citation type="submission" date="2018-01" db="EMBL/GenBank/DDBJ databases">
        <title>Whole genome sequence of Melissococcus plutonius DAT561.</title>
        <authorList>
            <person name="Okumura K."/>
            <person name="Takamatsu D."/>
            <person name="Okura M."/>
        </authorList>
    </citation>
    <scope>NUCLEOTIDE SEQUENCE [LARGE SCALE GENOMIC DNA]</scope>
    <source>
        <strain evidence="8 9">DAT561</strain>
    </source>
</reference>